<sequence>MEIPLKNFKRFSLGTLSLFDLSRSRPATTTAAVTNIRRSTHSKGFETHSSDSALNASDSLPDDQVKLDGLVNYHLSQLDKLNLELARHNETIELLSRTNPPEDMGCVAEKLLERIRLAKDARNLLEPFMKFHVHEVWSILQLKQQVAGNDAKEYPAIYGFLLLFPFGFSC</sequence>
<dbReference type="AlphaFoldDB" id="A0A1B7NV85"/>
<dbReference type="OrthoDB" id="4183279at2759"/>
<organism evidence="1 2">
    <name type="scientific">Emergomyces africanus</name>
    <dbReference type="NCBI Taxonomy" id="1955775"/>
    <lineage>
        <taxon>Eukaryota</taxon>
        <taxon>Fungi</taxon>
        <taxon>Dikarya</taxon>
        <taxon>Ascomycota</taxon>
        <taxon>Pezizomycotina</taxon>
        <taxon>Eurotiomycetes</taxon>
        <taxon>Eurotiomycetidae</taxon>
        <taxon>Onygenales</taxon>
        <taxon>Ajellomycetaceae</taxon>
        <taxon>Emergomyces</taxon>
    </lineage>
</organism>
<evidence type="ECO:0000313" key="1">
    <source>
        <dbReference type="EMBL" id="OAX80663.1"/>
    </source>
</evidence>
<gene>
    <name evidence="1" type="ORF">ACJ72_04997</name>
</gene>
<reference evidence="1 2" key="1">
    <citation type="submission" date="2015-07" db="EMBL/GenBank/DDBJ databases">
        <title>Emmonsia species relationships and genome sequence.</title>
        <authorList>
            <person name="Cuomo C.A."/>
            <person name="Schwartz I.S."/>
            <person name="Kenyon C."/>
            <person name="de Hoog G.S."/>
            <person name="Govender N.P."/>
            <person name="Botha A."/>
            <person name="Moreno L."/>
            <person name="de Vries M."/>
            <person name="Munoz J.F."/>
            <person name="Stielow J.B."/>
        </authorList>
    </citation>
    <scope>NUCLEOTIDE SEQUENCE [LARGE SCALE GENOMIC DNA]</scope>
    <source>
        <strain evidence="1 2">CBS 136260</strain>
    </source>
</reference>
<keyword evidence="2" id="KW-1185">Reference proteome</keyword>
<dbReference type="Proteomes" id="UP000091918">
    <property type="component" value="Unassembled WGS sequence"/>
</dbReference>
<comment type="caution">
    <text evidence="1">The sequence shown here is derived from an EMBL/GenBank/DDBJ whole genome shotgun (WGS) entry which is preliminary data.</text>
</comment>
<accession>A0A1B7NV85</accession>
<evidence type="ECO:0000313" key="2">
    <source>
        <dbReference type="Proteomes" id="UP000091918"/>
    </source>
</evidence>
<dbReference type="EMBL" id="LGUA01000646">
    <property type="protein sequence ID" value="OAX80663.1"/>
    <property type="molecule type" value="Genomic_DNA"/>
</dbReference>
<protein>
    <submittedName>
        <fullName evidence="1">Uncharacterized protein</fullName>
    </submittedName>
</protein>
<name>A0A1B7NV85_9EURO</name>
<proteinExistence type="predicted"/>